<dbReference type="GeneID" id="27334253"/>
<name>A0A0D2B673_9EURO</name>
<sequence length="334" mass="37232">MSVVLPSTLNKLPAGLKDDIIIEAYFAGKGNSGPKPGIEGLGLSVNDERYEMFIVSHGMSSDITPELMLSARSWLFLENFEWFFGRYTELPEDKQDGIEEVLRQEIDYVSGLPATEQFITPYDYQTKIFPRTGWEPLRPLPVLPDGASARARFVHHLRMNMLGLFMWEGGRSADFQAWLNGGAQDELPPTSLLNCWELVFYAAIKSGFVDAEVLKPMYYDDEAFEAAFPGIFDSGEALLKAFEAKLSPEFDASDEDTPGLRAGDIIISNYGGKANHVFAIVAHEKPTARMRAIQLWGNIGAGTTFYTKFGDFLDKSRDAESAADRSYYVLKLDG</sequence>
<dbReference type="Proteomes" id="UP000053328">
    <property type="component" value="Unassembled WGS sequence"/>
</dbReference>
<dbReference type="RefSeq" id="XP_016234604.1">
    <property type="nucleotide sequence ID" value="XM_016381502.1"/>
</dbReference>
<protein>
    <submittedName>
        <fullName evidence="1">Uncharacterized protein</fullName>
    </submittedName>
</protein>
<accession>A0A0D2B673</accession>
<dbReference type="OrthoDB" id="10538561at2759"/>
<reference evidence="1 2" key="1">
    <citation type="submission" date="2015-01" db="EMBL/GenBank/DDBJ databases">
        <title>The Genome Sequence of Exophiala spinifera CBS89968.</title>
        <authorList>
            <consortium name="The Broad Institute Genomics Platform"/>
            <person name="Cuomo C."/>
            <person name="de Hoog S."/>
            <person name="Gorbushina A."/>
            <person name="Stielow B."/>
            <person name="Teixiera M."/>
            <person name="Abouelleil A."/>
            <person name="Chapman S.B."/>
            <person name="Priest M."/>
            <person name="Young S.K."/>
            <person name="Wortman J."/>
            <person name="Nusbaum C."/>
            <person name="Birren B."/>
        </authorList>
    </citation>
    <scope>NUCLEOTIDE SEQUENCE [LARGE SCALE GENOMIC DNA]</scope>
    <source>
        <strain evidence="1 2">CBS 89968</strain>
    </source>
</reference>
<dbReference type="HOGENOM" id="CLU_831649_0_0_1"/>
<organism evidence="1 2">
    <name type="scientific">Exophiala spinifera</name>
    <dbReference type="NCBI Taxonomy" id="91928"/>
    <lineage>
        <taxon>Eukaryota</taxon>
        <taxon>Fungi</taxon>
        <taxon>Dikarya</taxon>
        <taxon>Ascomycota</taxon>
        <taxon>Pezizomycotina</taxon>
        <taxon>Eurotiomycetes</taxon>
        <taxon>Chaetothyriomycetidae</taxon>
        <taxon>Chaetothyriales</taxon>
        <taxon>Herpotrichiellaceae</taxon>
        <taxon>Exophiala</taxon>
    </lineage>
</organism>
<evidence type="ECO:0000313" key="1">
    <source>
        <dbReference type="EMBL" id="KIW14388.1"/>
    </source>
</evidence>
<dbReference type="EMBL" id="KN847496">
    <property type="protein sequence ID" value="KIW14388.1"/>
    <property type="molecule type" value="Genomic_DNA"/>
</dbReference>
<proteinExistence type="predicted"/>
<keyword evidence="2" id="KW-1185">Reference proteome</keyword>
<evidence type="ECO:0000313" key="2">
    <source>
        <dbReference type="Proteomes" id="UP000053328"/>
    </source>
</evidence>
<gene>
    <name evidence="1" type="ORF">PV08_07170</name>
</gene>
<dbReference type="AlphaFoldDB" id="A0A0D2B673"/>
<dbReference type="VEuPathDB" id="FungiDB:PV08_07170"/>